<accession>A0AA40A0F8</accession>
<name>A0AA40A0F8_9PEZI</name>
<organism evidence="1 2">
    <name type="scientific">Lasiosphaeria miniovina</name>
    <dbReference type="NCBI Taxonomy" id="1954250"/>
    <lineage>
        <taxon>Eukaryota</taxon>
        <taxon>Fungi</taxon>
        <taxon>Dikarya</taxon>
        <taxon>Ascomycota</taxon>
        <taxon>Pezizomycotina</taxon>
        <taxon>Sordariomycetes</taxon>
        <taxon>Sordariomycetidae</taxon>
        <taxon>Sordariales</taxon>
        <taxon>Lasiosphaeriaceae</taxon>
        <taxon>Lasiosphaeria</taxon>
    </lineage>
</organism>
<keyword evidence="2" id="KW-1185">Reference proteome</keyword>
<sequence length="70" mass="7769">MPTNLTYWPNEPLYAVGEVVYLAAAGWEQPAGPYEVVSSNNENSTYVIKRLDNGHQHPRAVPESSLRVLA</sequence>
<protein>
    <submittedName>
        <fullName evidence="1">Uncharacterized protein</fullName>
    </submittedName>
</protein>
<dbReference type="GeneID" id="85329365"/>
<reference evidence="1" key="1">
    <citation type="submission" date="2023-06" db="EMBL/GenBank/DDBJ databases">
        <title>Genome-scale phylogeny and comparative genomics of the fungal order Sordariales.</title>
        <authorList>
            <consortium name="Lawrence Berkeley National Laboratory"/>
            <person name="Hensen N."/>
            <person name="Bonometti L."/>
            <person name="Westerberg I."/>
            <person name="Brannstrom I.O."/>
            <person name="Guillou S."/>
            <person name="Cros-Aarteil S."/>
            <person name="Calhoun S."/>
            <person name="Haridas S."/>
            <person name="Kuo A."/>
            <person name="Mondo S."/>
            <person name="Pangilinan J."/>
            <person name="Riley R."/>
            <person name="LaButti K."/>
            <person name="Andreopoulos B."/>
            <person name="Lipzen A."/>
            <person name="Chen C."/>
            <person name="Yanf M."/>
            <person name="Daum C."/>
            <person name="Ng V."/>
            <person name="Clum A."/>
            <person name="Steindorff A."/>
            <person name="Ohm R."/>
            <person name="Martin F."/>
            <person name="Silar P."/>
            <person name="Natvig D."/>
            <person name="Lalanne C."/>
            <person name="Gautier V."/>
            <person name="Ament-velasquez S.L."/>
            <person name="Kruys A."/>
            <person name="Hutchinson M.I."/>
            <person name="Powell A.J."/>
            <person name="Barry K."/>
            <person name="Miller A.N."/>
            <person name="Grigoriev I.V."/>
            <person name="Debuchy R."/>
            <person name="Gladieux P."/>
            <person name="Thoren M.H."/>
            <person name="Johannesson H."/>
        </authorList>
    </citation>
    <scope>NUCLEOTIDE SEQUENCE</scope>
    <source>
        <strain evidence="1">SMH2392-1A</strain>
    </source>
</reference>
<dbReference type="AlphaFoldDB" id="A0AA40A0F8"/>
<evidence type="ECO:0000313" key="2">
    <source>
        <dbReference type="Proteomes" id="UP001172101"/>
    </source>
</evidence>
<dbReference type="EMBL" id="JAUIRO010000007">
    <property type="protein sequence ID" value="KAK0707027.1"/>
    <property type="molecule type" value="Genomic_DNA"/>
</dbReference>
<dbReference type="Proteomes" id="UP001172101">
    <property type="component" value="Unassembled WGS sequence"/>
</dbReference>
<comment type="caution">
    <text evidence="1">The sequence shown here is derived from an EMBL/GenBank/DDBJ whole genome shotgun (WGS) entry which is preliminary data.</text>
</comment>
<gene>
    <name evidence="1" type="ORF">B0T26DRAFT_756430</name>
</gene>
<dbReference type="RefSeq" id="XP_060292121.1">
    <property type="nucleotide sequence ID" value="XM_060446095.1"/>
</dbReference>
<evidence type="ECO:0000313" key="1">
    <source>
        <dbReference type="EMBL" id="KAK0707027.1"/>
    </source>
</evidence>
<proteinExistence type="predicted"/>